<dbReference type="EMBL" id="GBRH01166829">
    <property type="protein sequence ID" value="JAE31067.1"/>
    <property type="molecule type" value="Transcribed_RNA"/>
</dbReference>
<dbReference type="AlphaFoldDB" id="A0A0A9H2R8"/>
<accession>A0A0A9H2R8</accession>
<proteinExistence type="predicted"/>
<name>A0A0A9H2R8_ARUDO</name>
<reference evidence="1" key="1">
    <citation type="submission" date="2014-09" db="EMBL/GenBank/DDBJ databases">
        <authorList>
            <person name="Magalhaes I.L.F."/>
            <person name="Oliveira U."/>
            <person name="Santos F.R."/>
            <person name="Vidigal T.H.D.A."/>
            <person name="Brescovit A.D."/>
            <person name="Santos A.J."/>
        </authorList>
    </citation>
    <scope>NUCLEOTIDE SEQUENCE</scope>
    <source>
        <tissue evidence="1">Shoot tissue taken approximately 20 cm above the soil surface</tissue>
    </source>
</reference>
<organism evidence="1">
    <name type="scientific">Arundo donax</name>
    <name type="common">Giant reed</name>
    <name type="synonym">Donax arundinaceus</name>
    <dbReference type="NCBI Taxonomy" id="35708"/>
    <lineage>
        <taxon>Eukaryota</taxon>
        <taxon>Viridiplantae</taxon>
        <taxon>Streptophyta</taxon>
        <taxon>Embryophyta</taxon>
        <taxon>Tracheophyta</taxon>
        <taxon>Spermatophyta</taxon>
        <taxon>Magnoliopsida</taxon>
        <taxon>Liliopsida</taxon>
        <taxon>Poales</taxon>
        <taxon>Poaceae</taxon>
        <taxon>PACMAD clade</taxon>
        <taxon>Arundinoideae</taxon>
        <taxon>Arundineae</taxon>
        <taxon>Arundo</taxon>
    </lineage>
</organism>
<sequence>MVKSYNYSGEYYLTGKRITCQ</sequence>
<evidence type="ECO:0000313" key="1">
    <source>
        <dbReference type="EMBL" id="JAE31067.1"/>
    </source>
</evidence>
<protein>
    <submittedName>
        <fullName evidence="1">Uncharacterized protein</fullName>
    </submittedName>
</protein>
<reference evidence="1" key="2">
    <citation type="journal article" date="2015" name="Data Brief">
        <title>Shoot transcriptome of the giant reed, Arundo donax.</title>
        <authorList>
            <person name="Barrero R.A."/>
            <person name="Guerrero F.D."/>
            <person name="Moolhuijzen P."/>
            <person name="Goolsby J.A."/>
            <person name="Tidwell J."/>
            <person name="Bellgard S.E."/>
            <person name="Bellgard M.I."/>
        </authorList>
    </citation>
    <scope>NUCLEOTIDE SEQUENCE</scope>
    <source>
        <tissue evidence="1">Shoot tissue taken approximately 20 cm above the soil surface</tissue>
    </source>
</reference>